<name>D0LRD6_HALO1</name>
<keyword evidence="6 11" id="KW-0406">Ion transport</keyword>
<evidence type="ECO:0000256" key="8">
    <source>
        <dbReference type="ARBA" id="ARBA00023303"/>
    </source>
</evidence>
<feature type="binding site" evidence="11">
    <location>
        <position position="78"/>
    </location>
    <ligand>
        <name>Na(+)</name>
        <dbReference type="ChEBI" id="CHEBI:29101"/>
        <note>structural</note>
    </ligand>
</feature>
<keyword evidence="11" id="KW-0479">Metal-binding</keyword>
<comment type="similarity">
    <text evidence="9 11">Belongs to the fluoride channel Fluc/FEX (TC 1.A.43) family.</text>
</comment>
<dbReference type="eggNOG" id="COG0239">
    <property type="taxonomic scope" value="Bacteria"/>
</dbReference>
<dbReference type="EMBL" id="CP001804">
    <property type="protein sequence ID" value="ACY17164.1"/>
    <property type="molecule type" value="Genomic_DNA"/>
</dbReference>
<dbReference type="GO" id="GO:0140114">
    <property type="term" value="P:cellular detoxification of fluoride"/>
    <property type="evidence" value="ECO:0007669"/>
    <property type="project" value="UniProtKB-UniRule"/>
</dbReference>
<comment type="function">
    <text evidence="11">Fluoride-specific ion channel. Important for reducing fluoride concentration in the cell, thus reducing its toxicity.</text>
</comment>
<evidence type="ECO:0000256" key="4">
    <source>
        <dbReference type="ARBA" id="ARBA00022692"/>
    </source>
</evidence>
<feature type="transmembrane region" description="Helical" evidence="11">
    <location>
        <begin position="41"/>
        <end position="60"/>
    </location>
</feature>
<gene>
    <name evidence="11" type="primary">fluC</name>
    <name evidence="11" type="synonym">crcB</name>
    <name evidence="12" type="ordered locus">Hoch_4673</name>
</gene>
<sequence length="128" mass="13406">MKQALLIAFAGAAGSLARYGAGSFAMRLAARAGLSWPLGTFAVNVLGSFLIGLVTTLFALRGQLDAPLRLALTVGFLGGFTTYSSFAFETVGLLESRRWLAAGCYVLLTLLTAGLACAAGMLLARWLR</sequence>
<keyword evidence="7 11" id="KW-0472">Membrane</keyword>
<evidence type="ECO:0000256" key="2">
    <source>
        <dbReference type="ARBA" id="ARBA00022475"/>
    </source>
</evidence>
<dbReference type="AlphaFoldDB" id="D0LRD6"/>
<feature type="transmembrane region" description="Helical" evidence="11">
    <location>
        <begin position="100"/>
        <end position="124"/>
    </location>
</feature>
<dbReference type="OrthoDB" id="9806299at2"/>
<organism evidence="12 13">
    <name type="scientific">Haliangium ochraceum (strain DSM 14365 / JCM 11303 / SMP-2)</name>
    <dbReference type="NCBI Taxonomy" id="502025"/>
    <lineage>
        <taxon>Bacteria</taxon>
        <taxon>Pseudomonadati</taxon>
        <taxon>Myxococcota</taxon>
        <taxon>Polyangia</taxon>
        <taxon>Haliangiales</taxon>
        <taxon>Kofleriaceae</taxon>
        <taxon>Haliangium</taxon>
    </lineage>
</organism>
<reference evidence="12 13" key="1">
    <citation type="journal article" date="2010" name="Stand. Genomic Sci.">
        <title>Complete genome sequence of Haliangium ochraceum type strain (SMP-2).</title>
        <authorList>
            <consortium name="US DOE Joint Genome Institute (JGI-PGF)"/>
            <person name="Ivanova N."/>
            <person name="Daum C."/>
            <person name="Lang E."/>
            <person name="Abt B."/>
            <person name="Kopitz M."/>
            <person name="Saunders E."/>
            <person name="Lapidus A."/>
            <person name="Lucas S."/>
            <person name="Glavina Del Rio T."/>
            <person name="Nolan M."/>
            <person name="Tice H."/>
            <person name="Copeland A."/>
            <person name="Cheng J.F."/>
            <person name="Chen F."/>
            <person name="Bruce D."/>
            <person name="Goodwin L."/>
            <person name="Pitluck S."/>
            <person name="Mavromatis K."/>
            <person name="Pati A."/>
            <person name="Mikhailova N."/>
            <person name="Chen A."/>
            <person name="Palaniappan K."/>
            <person name="Land M."/>
            <person name="Hauser L."/>
            <person name="Chang Y.J."/>
            <person name="Jeffries C.D."/>
            <person name="Detter J.C."/>
            <person name="Brettin T."/>
            <person name="Rohde M."/>
            <person name="Goker M."/>
            <person name="Bristow J."/>
            <person name="Markowitz V."/>
            <person name="Eisen J.A."/>
            <person name="Hugenholtz P."/>
            <person name="Kyrpides N.C."/>
            <person name="Klenk H.P."/>
        </authorList>
    </citation>
    <scope>NUCLEOTIDE SEQUENCE [LARGE SCALE GENOMIC DNA]</scope>
    <source>
        <strain evidence="13">DSM 14365 / CIP 107738 / JCM 11303 / AJ 13395 / SMP-2</strain>
    </source>
</reference>
<dbReference type="GO" id="GO:0062054">
    <property type="term" value="F:fluoride channel activity"/>
    <property type="evidence" value="ECO:0007669"/>
    <property type="project" value="UniProtKB-UniRule"/>
</dbReference>
<evidence type="ECO:0000256" key="9">
    <source>
        <dbReference type="ARBA" id="ARBA00035120"/>
    </source>
</evidence>
<dbReference type="InterPro" id="IPR003691">
    <property type="entry name" value="FluC"/>
</dbReference>
<proteinExistence type="inferred from homology"/>
<comment type="catalytic activity">
    <reaction evidence="10">
        <text>fluoride(in) = fluoride(out)</text>
        <dbReference type="Rhea" id="RHEA:76159"/>
        <dbReference type="ChEBI" id="CHEBI:17051"/>
    </reaction>
    <physiologicalReaction direction="left-to-right" evidence="10">
        <dbReference type="Rhea" id="RHEA:76160"/>
    </physiologicalReaction>
</comment>
<evidence type="ECO:0000256" key="7">
    <source>
        <dbReference type="ARBA" id="ARBA00023136"/>
    </source>
</evidence>
<evidence type="ECO:0000313" key="12">
    <source>
        <dbReference type="EMBL" id="ACY17164.1"/>
    </source>
</evidence>
<comment type="activity regulation">
    <text evidence="11">Na(+) is not transported, but it plays an essential structural role and its presence is essential for fluoride channel function.</text>
</comment>
<feature type="binding site" evidence="11">
    <location>
        <position position="81"/>
    </location>
    <ligand>
        <name>Na(+)</name>
        <dbReference type="ChEBI" id="CHEBI:29101"/>
        <note>structural</note>
    </ligand>
</feature>
<keyword evidence="8 11" id="KW-0407">Ion channel</keyword>
<keyword evidence="5 11" id="KW-1133">Transmembrane helix</keyword>
<keyword evidence="11" id="KW-0813">Transport</keyword>
<evidence type="ECO:0000256" key="10">
    <source>
        <dbReference type="ARBA" id="ARBA00035585"/>
    </source>
</evidence>
<accession>D0LRD6</accession>
<dbReference type="HOGENOM" id="CLU_114342_2_3_7"/>
<dbReference type="GO" id="GO:0046872">
    <property type="term" value="F:metal ion binding"/>
    <property type="evidence" value="ECO:0007669"/>
    <property type="project" value="UniProtKB-KW"/>
</dbReference>
<evidence type="ECO:0000256" key="6">
    <source>
        <dbReference type="ARBA" id="ARBA00023065"/>
    </source>
</evidence>
<dbReference type="Proteomes" id="UP000001880">
    <property type="component" value="Chromosome"/>
</dbReference>
<evidence type="ECO:0000256" key="11">
    <source>
        <dbReference type="HAMAP-Rule" id="MF_00454"/>
    </source>
</evidence>
<keyword evidence="4 11" id="KW-0812">Transmembrane</keyword>
<dbReference type="STRING" id="502025.Hoch_4673"/>
<dbReference type="HAMAP" id="MF_00454">
    <property type="entry name" value="FluC"/>
    <property type="match status" value="1"/>
</dbReference>
<dbReference type="PANTHER" id="PTHR28259:SF1">
    <property type="entry name" value="FLUORIDE EXPORT PROTEIN 1-RELATED"/>
    <property type="match status" value="1"/>
</dbReference>
<feature type="transmembrane region" description="Helical" evidence="11">
    <location>
        <begin position="67"/>
        <end position="88"/>
    </location>
</feature>
<keyword evidence="2 11" id="KW-1003">Cell membrane</keyword>
<keyword evidence="3 11" id="KW-0997">Cell inner membrane</keyword>
<dbReference type="RefSeq" id="WP_012829762.1">
    <property type="nucleotide sequence ID" value="NC_013440.1"/>
</dbReference>
<evidence type="ECO:0000256" key="1">
    <source>
        <dbReference type="ARBA" id="ARBA00004651"/>
    </source>
</evidence>
<keyword evidence="11" id="KW-0915">Sodium</keyword>
<evidence type="ECO:0000256" key="5">
    <source>
        <dbReference type="ARBA" id="ARBA00022989"/>
    </source>
</evidence>
<evidence type="ECO:0000313" key="13">
    <source>
        <dbReference type="Proteomes" id="UP000001880"/>
    </source>
</evidence>
<keyword evidence="13" id="KW-1185">Reference proteome</keyword>
<dbReference type="KEGG" id="hoh:Hoch_4673"/>
<dbReference type="Pfam" id="PF02537">
    <property type="entry name" value="CRCB"/>
    <property type="match status" value="1"/>
</dbReference>
<dbReference type="GO" id="GO:0005886">
    <property type="term" value="C:plasma membrane"/>
    <property type="evidence" value="ECO:0007669"/>
    <property type="project" value="UniProtKB-SubCell"/>
</dbReference>
<evidence type="ECO:0000256" key="3">
    <source>
        <dbReference type="ARBA" id="ARBA00022519"/>
    </source>
</evidence>
<comment type="subcellular location">
    <subcellularLocation>
        <location evidence="11">Cell inner membrane</location>
        <topology evidence="11">Multi-pass membrane protein</topology>
    </subcellularLocation>
    <subcellularLocation>
        <location evidence="1">Cell membrane</location>
        <topology evidence="1">Multi-pass membrane protein</topology>
    </subcellularLocation>
</comment>
<dbReference type="PANTHER" id="PTHR28259">
    <property type="entry name" value="FLUORIDE EXPORT PROTEIN 1-RELATED"/>
    <property type="match status" value="1"/>
</dbReference>
<dbReference type="NCBIfam" id="TIGR00494">
    <property type="entry name" value="crcB"/>
    <property type="match status" value="1"/>
</dbReference>
<protein>
    <recommendedName>
        <fullName evidence="11">Fluoride-specific ion channel FluC</fullName>
    </recommendedName>
</protein>